<comment type="similarity">
    <text evidence="7">Belongs to the glycosyl hydrolase 74 family.</text>
</comment>
<feature type="region of interest" description="Disordered" evidence="8">
    <location>
        <begin position="747"/>
        <end position="815"/>
    </location>
</feature>
<dbReference type="FunFam" id="2.130.10.10:FF:000534">
    <property type="entry name" value="Xyloglucanase Xgh74A"/>
    <property type="match status" value="1"/>
</dbReference>
<evidence type="ECO:0000256" key="8">
    <source>
        <dbReference type="SAM" id="MobiDB-lite"/>
    </source>
</evidence>
<reference evidence="11 12" key="1">
    <citation type="submission" date="2020-01" db="EMBL/GenBank/DDBJ databases">
        <authorList>
            <person name="Palmer J.M."/>
        </authorList>
    </citation>
    <scope>NUCLEOTIDE SEQUENCE [LARGE SCALE GENOMIC DNA]</scope>
    <source>
        <strain evidence="11 12">TWF970</strain>
    </source>
</reference>
<evidence type="ECO:0000256" key="5">
    <source>
        <dbReference type="ARBA" id="ARBA00023295"/>
    </source>
</evidence>
<dbReference type="PANTHER" id="PTHR43739">
    <property type="entry name" value="XYLOGLUCANASE (EUROFUNG)"/>
    <property type="match status" value="1"/>
</dbReference>
<dbReference type="PROSITE" id="PS00562">
    <property type="entry name" value="CBM1_1"/>
    <property type="match status" value="1"/>
</dbReference>
<dbReference type="GO" id="GO:0016798">
    <property type="term" value="F:hydrolase activity, acting on glycosyl bonds"/>
    <property type="evidence" value="ECO:0007669"/>
    <property type="project" value="UniProtKB-KW"/>
</dbReference>
<evidence type="ECO:0000256" key="2">
    <source>
        <dbReference type="ARBA" id="ARBA00022801"/>
    </source>
</evidence>
<proteinExistence type="inferred from homology"/>
<evidence type="ECO:0000256" key="4">
    <source>
        <dbReference type="ARBA" id="ARBA00023277"/>
    </source>
</evidence>
<dbReference type="SUPFAM" id="SSF57180">
    <property type="entry name" value="Cellulose-binding domain"/>
    <property type="match status" value="1"/>
</dbReference>
<feature type="chain" id="PRO_5028846857" description="CBM1 domain-containing protein" evidence="9">
    <location>
        <begin position="24"/>
        <end position="948"/>
    </location>
</feature>
<evidence type="ECO:0000256" key="3">
    <source>
        <dbReference type="ARBA" id="ARBA00023001"/>
    </source>
</evidence>
<dbReference type="GO" id="GO:0030248">
    <property type="term" value="F:cellulose binding"/>
    <property type="evidence" value="ECO:0007669"/>
    <property type="project" value="InterPro"/>
</dbReference>
<dbReference type="InterPro" id="IPR035971">
    <property type="entry name" value="CBD_sf"/>
</dbReference>
<keyword evidence="1 9" id="KW-0732">Signal</keyword>
<keyword evidence="6" id="KW-0624">Polysaccharide degradation</keyword>
<evidence type="ECO:0000259" key="10">
    <source>
        <dbReference type="PROSITE" id="PS51164"/>
    </source>
</evidence>
<protein>
    <recommendedName>
        <fullName evidence="10">CBM1 domain-containing protein</fullName>
    </recommendedName>
</protein>
<dbReference type="InterPro" id="IPR052025">
    <property type="entry name" value="Xyloglucanase_GH74"/>
</dbReference>
<name>A0A7C8RDV6_ORBOL</name>
<gene>
    <name evidence="11" type="ORF">TWF970_009593</name>
</gene>
<dbReference type="Proteomes" id="UP000474640">
    <property type="component" value="Unassembled WGS sequence"/>
</dbReference>
<evidence type="ECO:0000256" key="7">
    <source>
        <dbReference type="ARBA" id="ARBA00037986"/>
    </source>
</evidence>
<organism evidence="11 12">
    <name type="scientific">Orbilia oligospora</name>
    <name type="common">Nematode-trapping fungus</name>
    <name type="synonym">Arthrobotrys oligospora</name>
    <dbReference type="NCBI Taxonomy" id="2813651"/>
    <lineage>
        <taxon>Eukaryota</taxon>
        <taxon>Fungi</taxon>
        <taxon>Dikarya</taxon>
        <taxon>Ascomycota</taxon>
        <taxon>Pezizomycotina</taxon>
        <taxon>Orbiliomycetes</taxon>
        <taxon>Orbiliales</taxon>
        <taxon>Orbiliaceae</taxon>
        <taxon>Orbilia</taxon>
    </lineage>
</organism>
<comment type="caution">
    <text evidence="11">The sequence shown here is derived from an EMBL/GenBank/DDBJ whole genome shotgun (WGS) entry which is preliminary data.</text>
</comment>
<keyword evidence="3" id="KW-0136">Cellulose degradation</keyword>
<keyword evidence="2" id="KW-0378">Hydrolase</keyword>
<evidence type="ECO:0000256" key="1">
    <source>
        <dbReference type="ARBA" id="ARBA00022729"/>
    </source>
</evidence>
<dbReference type="EMBL" id="JAABOJ010000006">
    <property type="protein sequence ID" value="KAF3286036.1"/>
    <property type="molecule type" value="Genomic_DNA"/>
</dbReference>
<dbReference type="InterPro" id="IPR000254">
    <property type="entry name" value="CBD"/>
</dbReference>
<dbReference type="PANTHER" id="PTHR43739:SF2">
    <property type="entry name" value="OLIGOXYLOGLUCAN-REDUCING END-SPECIFIC XYLOGLUCANASE-RELATED"/>
    <property type="match status" value="1"/>
</dbReference>
<dbReference type="GO" id="GO:0010411">
    <property type="term" value="P:xyloglucan metabolic process"/>
    <property type="evidence" value="ECO:0007669"/>
    <property type="project" value="TreeGrafter"/>
</dbReference>
<keyword evidence="4" id="KW-0119">Carbohydrate metabolism</keyword>
<dbReference type="SMART" id="SM00236">
    <property type="entry name" value="fCBD"/>
    <property type="match status" value="1"/>
</dbReference>
<dbReference type="GO" id="GO:0030245">
    <property type="term" value="P:cellulose catabolic process"/>
    <property type="evidence" value="ECO:0007669"/>
    <property type="project" value="UniProtKB-KW"/>
</dbReference>
<dbReference type="GO" id="GO:0005576">
    <property type="term" value="C:extracellular region"/>
    <property type="evidence" value="ECO:0007669"/>
    <property type="project" value="InterPro"/>
</dbReference>
<dbReference type="AlphaFoldDB" id="A0A7C8RDV6"/>
<dbReference type="Gene3D" id="2.130.10.10">
    <property type="entry name" value="YVTN repeat-like/Quinoprotein amine dehydrogenase"/>
    <property type="match status" value="2"/>
</dbReference>
<sequence length="948" mass="100376">MVRYTSALLALAAGPALVASAASQCYNWKNVKIGGGGGFVDGIVFNPSASGVAYARTDIGGAYRLNSDDSWTPLLDWVDSTNWNYMGVDAIATDPIDTNRVVMAVGLYTNDWDPNMGSILRSTDKGNNWSATKLPFKVGGNMPGRGMGERLAIDPNSNNIIYFGARSGNGLWKSTDYGATWAKVSSFTSVGTFVPNPSSSNSYERDIVGIAWVTFDSTSGSKGSATPRIFVGVADKSNSIWVSTNAGSTWSLVSGQPSQSYLPHKGVLSPSDKLLYITYSDGAGPYDGALGAVWKYNIASGAWTDITPVSGGDLYYGFGGFAVDLKKPGTIMVAALNAWWPEGLIFRSTNSGASWTRAWDWNGSDRTKRFTMDSSLAPWLSNPSDEVPEPIGWMMEALVIDPFDSNHWLYGTGATIYGGRDLTKWDTAGGVVTIKSLADGIEETAILGLLSPPTQHVKLVSSVGDINGFIHDNLDTPRTSASQFHNPKFATTFSLDYAGNKPLNYVRIGGDAGNIAVSTNGGVSWSSHSQSSGTTGSNGFVSYSANADTIVWSTTNIGVIRSANGGSFTTVSSLPANAYVAADRRDNTVFYAISGNKFYVSKNTGATFTQTATLSGSWGYKIVPNPGTAGDVWVSTDGGLFRSTNTGTSFTTISGPTWAAHFDLGAPKTSGAYWSIAAMATIDGKKGLYRSDDTGATWVQINDATMGFGTAESNRVAVDYSVYGRIFVGGGNGRGIFYGTPCGGTPTSTTTAATTTRATTTSSTTTRVTTTPVTTPSTTTTTAIRTSTTTSAVTTTRSTTTTTRASTTASTTTTTAGGALQSQWGQCGGQGWTGPTACAPPATCVSSNPYYSQCGGGARYWLPPLQHAELEINGMTINQFTINNVGSLVGFRGGPKIWTRCWKEKAVITLLFPRTAYKSAIVDIDIQFMNNIHVLKSLIREEELSWCL</sequence>
<evidence type="ECO:0000256" key="6">
    <source>
        <dbReference type="ARBA" id="ARBA00023326"/>
    </source>
</evidence>
<evidence type="ECO:0000313" key="12">
    <source>
        <dbReference type="Proteomes" id="UP000474640"/>
    </source>
</evidence>
<dbReference type="OrthoDB" id="2151161at2759"/>
<dbReference type="PROSITE" id="PS51164">
    <property type="entry name" value="CBM1_2"/>
    <property type="match status" value="1"/>
</dbReference>
<evidence type="ECO:0000256" key="9">
    <source>
        <dbReference type="SAM" id="SignalP"/>
    </source>
</evidence>
<dbReference type="CDD" id="cd15482">
    <property type="entry name" value="Sialidase_non-viral"/>
    <property type="match status" value="1"/>
</dbReference>
<dbReference type="SUPFAM" id="SSF110296">
    <property type="entry name" value="Oligoxyloglucan reducing end-specific cellobiohydrolase"/>
    <property type="match status" value="2"/>
</dbReference>
<accession>A0A7C8RDV6</accession>
<keyword evidence="5" id="KW-0326">Glycosidase</keyword>
<feature type="signal peptide" evidence="9">
    <location>
        <begin position="1"/>
        <end position="23"/>
    </location>
</feature>
<feature type="domain" description="CBM1" evidence="10">
    <location>
        <begin position="819"/>
        <end position="855"/>
    </location>
</feature>
<evidence type="ECO:0000313" key="11">
    <source>
        <dbReference type="EMBL" id="KAF3286036.1"/>
    </source>
</evidence>
<dbReference type="InterPro" id="IPR015943">
    <property type="entry name" value="WD40/YVTN_repeat-like_dom_sf"/>
</dbReference>
<dbReference type="Pfam" id="PF00734">
    <property type="entry name" value="CBM_1"/>
    <property type="match status" value="1"/>
</dbReference>